<keyword evidence="1" id="KW-0963">Cytoplasm</keyword>
<protein>
    <submittedName>
        <fullName evidence="6">SMC-Scp complex subunit ScpB</fullName>
    </submittedName>
</protein>
<evidence type="ECO:0000313" key="6">
    <source>
        <dbReference type="EMBL" id="PTL55452.1"/>
    </source>
</evidence>
<keyword evidence="4" id="KW-0131">Cell cycle</keyword>
<name>A0A2T4UDD8_9ACTN</name>
<feature type="compositionally biased region" description="Pro residues" evidence="5">
    <location>
        <begin position="307"/>
        <end position="316"/>
    </location>
</feature>
<evidence type="ECO:0000313" key="7">
    <source>
        <dbReference type="Proteomes" id="UP000240739"/>
    </source>
</evidence>
<dbReference type="GO" id="GO:0051301">
    <property type="term" value="P:cell division"/>
    <property type="evidence" value="ECO:0007669"/>
    <property type="project" value="UniProtKB-KW"/>
</dbReference>
<evidence type="ECO:0000256" key="4">
    <source>
        <dbReference type="ARBA" id="ARBA00023306"/>
    </source>
</evidence>
<organism evidence="6 7">
    <name type="scientific">Paraconexibacter algicola</name>
    <dbReference type="NCBI Taxonomy" id="2133960"/>
    <lineage>
        <taxon>Bacteria</taxon>
        <taxon>Bacillati</taxon>
        <taxon>Actinomycetota</taxon>
        <taxon>Thermoleophilia</taxon>
        <taxon>Solirubrobacterales</taxon>
        <taxon>Paraconexibacteraceae</taxon>
        <taxon>Paraconexibacter</taxon>
    </lineage>
</organism>
<gene>
    <name evidence="6" type="primary">scpB</name>
    <name evidence="6" type="ORF">C7Y72_17505</name>
</gene>
<dbReference type="InterPro" id="IPR036388">
    <property type="entry name" value="WH-like_DNA-bd_sf"/>
</dbReference>
<dbReference type="GO" id="GO:0051304">
    <property type="term" value="P:chromosome separation"/>
    <property type="evidence" value="ECO:0007669"/>
    <property type="project" value="InterPro"/>
</dbReference>
<dbReference type="InterPro" id="IPR005234">
    <property type="entry name" value="ScpB_csome_segregation"/>
</dbReference>
<dbReference type="InterPro" id="IPR036390">
    <property type="entry name" value="WH_DNA-bd_sf"/>
</dbReference>
<evidence type="ECO:0000256" key="3">
    <source>
        <dbReference type="ARBA" id="ARBA00022829"/>
    </source>
</evidence>
<feature type="region of interest" description="Disordered" evidence="5">
    <location>
        <begin position="281"/>
        <end position="316"/>
    </location>
</feature>
<dbReference type="PANTHER" id="PTHR34298:SF2">
    <property type="entry name" value="SEGREGATION AND CONDENSATION PROTEIN B"/>
    <property type="match status" value="1"/>
</dbReference>
<comment type="caution">
    <text evidence="6">The sequence shown here is derived from an EMBL/GenBank/DDBJ whole genome shotgun (WGS) entry which is preliminary data.</text>
</comment>
<dbReference type="Proteomes" id="UP000240739">
    <property type="component" value="Unassembled WGS sequence"/>
</dbReference>
<dbReference type="AlphaFoldDB" id="A0A2T4UDD8"/>
<accession>A0A2T4UDD8</accession>
<keyword evidence="7" id="KW-1185">Reference proteome</keyword>
<evidence type="ECO:0000256" key="2">
    <source>
        <dbReference type="ARBA" id="ARBA00022618"/>
    </source>
</evidence>
<dbReference type="SUPFAM" id="SSF46785">
    <property type="entry name" value="Winged helix' DNA-binding domain"/>
    <property type="match status" value="2"/>
</dbReference>
<dbReference type="RefSeq" id="WP_107570495.1">
    <property type="nucleotide sequence ID" value="NZ_PYYB01000003.1"/>
</dbReference>
<dbReference type="Pfam" id="PF04079">
    <property type="entry name" value="SMC_ScpB"/>
    <property type="match status" value="1"/>
</dbReference>
<dbReference type="NCBIfam" id="TIGR00281">
    <property type="entry name" value="SMC-Scp complex subunit ScpB"/>
    <property type="match status" value="1"/>
</dbReference>
<feature type="compositionally biased region" description="Low complexity" evidence="5">
    <location>
        <begin position="20"/>
        <end position="84"/>
    </location>
</feature>
<sequence>MSDDRRDEPRAVVVPFGQRATAPGTTPVPVPAADADPAPAADGAGPEATVATDDATAVDVAPDAPPADAEPAVSSAEEVPAAEPELVGDPADVDPARAAEIGRSVEALLFLSSEPVRAPQLADACECEPHELAAAIALLREELAEGRRGLVLREVGGGYALATAAETESAARRLLAKPRTPPLSPAQAETLAIVAYLQPASRPEITRIRGVSADSASQTLLERGLIEEAGRSQFGAVLYRTTPLFLKLFGLRSLKDLPPVTEWDPSPDEEADLRERLLRAGEARAGTTAVAQPGDADTGPSTVPGLEPDPAPSPAA</sequence>
<keyword evidence="3" id="KW-0159">Chromosome partition</keyword>
<dbReference type="OrthoDB" id="9806226at2"/>
<feature type="region of interest" description="Disordered" evidence="5">
    <location>
        <begin position="1"/>
        <end position="92"/>
    </location>
</feature>
<evidence type="ECO:0000256" key="1">
    <source>
        <dbReference type="ARBA" id="ARBA00022490"/>
    </source>
</evidence>
<reference evidence="6 7" key="1">
    <citation type="submission" date="2018-03" db="EMBL/GenBank/DDBJ databases">
        <title>Aquarubrobacter algicola gen. nov., sp. nov., a novel actinobacterium isolated from shallow eutrophic lake during the end of cyanobacterial harmful algal blooms.</title>
        <authorList>
            <person name="Chun S.J."/>
        </authorList>
    </citation>
    <scope>NUCLEOTIDE SEQUENCE [LARGE SCALE GENOMIC DNA]</scope>
    <source>
        <strain evidence="6 7">Seoho-28</strain>
    </source>
</reference>
<dbReference type="EMBL" id="PYYB01000003">
    <property type="protein sequence ID" value="PTL55452.1"/>
    <property type="molecule type" value="Genomic_DNA"/>
</dbReference>
<keyword evidence="2" id="KW-0132">Cell division</keyword>
<dbReference type="Gene3D" id="1.10.10.10">
    <property type="entry name" value="Winged helix-like DNA-binding domain superfamily/Winged helix DNA-binding domain"/>
    <property type="match status" value="2"/>
</dbReference>
<feature type="compositionally biased region" description="Basic and acidic residues" evidence="5">
    <location>
        <begin position="1"/>
        <end position="10"/>
    </location>
</feature>
<evidence type="ECO:0000256" key="5">
    <source>
        <dbReference type="SAM" id="MobiDB-lite"/>
    </source>
</evidence>
<dbReference type="PANTHER" id="PTHR34298">
    <property type="entry name" value="SEGREGATION AND CONDENSATION PROTEIN B"/>
    <property type="match status" value="1"/>
</dbReference>
<proteinExistence type="predicted"/>